<feature type="transmembrane region" description="Helical" evidence="2">
    <location>
        <begin position="350"/>
        <end position="371"/>
    </location>
</feature>
<dbReference type="EMBL" id="VIBQ01000009">
    <property type="protein sequence ID" value="KAB8336979.1"/>
    <property type="molecule type" value="Genomic_DNA"/>
</dbReference>
<feature type="region of interest" description="Disordered" evidence="1">
    <location>
        <begin position="1"/>
        <end position="55"/>
    </location>
</feature>
<reference evidence="3 4" key="1">
    <citation type="submission" date="2019-06" db="EMBL/GenBank/DDBJ databases">
        <title>A chromosomal-level reference genome of Carpinus fangiana (Coryloideae, Betulaceae).</title>
        <authorList>
            <person name="Yang X."/>
            <person name="Wang Z."/>
            <person name="Zhang L."/>
            <person name="Hao G."/>
            <person name="Liu J."/>
            <person name="Yang Y."/>
        </authorList>
    </citation>
    <scope>NUCLEOTIDE SEQUENCE [LARGE SCALE GENOMIC DNA]</scope>
    <source>
        <strain evidence="3">Cfa_2016G</strain>
        <tissue evidence="3">Leaf</tissue>
    </source>
</reference>
<evidence type="ECO:0000256" key="1">
    <source>
        <dbReference type="SAM" id="MobiDB-lite"/>
    </source>
</evidence>
<feature type="compositionally biased region" description="Polar residues" evidence="1">
    <location>
        <begin position="1"/>
        <end position="13"/>
    </location>
</feature>
<feature type="compositionally biased region" description="Polar residues" evidence="1">
    <location>
        <begin position="26"/>
        <end position="39"/>
    </location>
</feature>
<evidence type="ECO:0000313" key="3">
    <source>
        <dbReference type="EMBL" id="KAB8336979.1"/>
    </source>
</evidence>
<gene>
    <name evidence="3" type="ORF">FH972_021283</name>
</gene>
<keyword evidence="2" id="KW-0472">Membrane</keyword>
<accession>A0A5N6KPG6</accession>
<keyword evidence="4" id="KW-1185">Reference proteome</keyword>
<dbReference type="OrthoDB" id="2830640at2759"/>
<dbReference type="Proteomes" id="UP000327013">
    <property type="component" value="Unassembled WGS sequence"/>
</dbReference>
<keyword evidence="2" id="KW-1133">Transmembrane helix</keyword>
<evidence type="ECO:0000256" key="2">
    <source>
        <dbReference type="SAM" id="Phobius"/>
    </source>
</evidence>
<evidence type="ECO:0000313" key="4">
    <source>
        <dbReference type="Proteomes" id="UP000327013"/>
    </source>
</evidence>
<proteinExistence type="predicted"/>
<feature type="transmembrane region" description="Helical" evidence="2">
    <location>
        <begin position="314"/>
        <end position="338"/>
    </location>
</feature>
<name>A0A5N6KPG6_9ROSI</name>
<organism evidence="3 4">
    <name type="scientific">Carpinus fangiana</name>
    <dbReference type="NCBI Taxonomy" id="176857"/>
    <lineage>
        <taxon>Eukaryota</taxon>
        <taxon>Viridiplantae</taxon>
        <taxon>Streptophyta</taxon>
        <taxon>Embryophyta</taxon>
        <taxon>Tracheophyta</taxon>
        <taxon>Spermatophyta</taxon>
        <taxon>Magnoliopsida</taxon>
        <taxon>eudicotyledons</taxon>
        <taxon>Gunneridae</taxon>
        <taxon>Pentapetalae</taxon>
        <taxon>rosids</taxon>
        <taxon>fabids</taxon>
        <taxon>Fagales</taxon>
        <taxon>Betulaceae</taxon>
        <taxon>Carpinus</taxon>
    </lineage>
</organism>
<protein>
    <submittedName>
        <fullName evidence="3">Uncharacterized protein</fullName>
    </submittedName>
</protein>
<keyword evidence="2" id="KW-0812">Transmembrane</keyword>
<dbReference type="Gene3D" id="1.20.58.340">
    <property type="entry name" value="Magnesium transport protein CorA, transmembrane region"/>
    <property type="match status" value="1"/>
</dbReference>
<sequence length="422" mass="46772">MTPTTQSSSQRAATISLAEARYNADPNETQAEPTAASGNSSSNPQLPPPPSPSLTPEWPLSSPYYNPLIMRSSVIRDLNANLIYTDDLLFCVRKKENSIDNDLEAHATNICELLREADQPSKNPFSVPLTVVKRYLSCLEYQKRRLQHSVIMIERLTGHGAVTYLNRDPAETDPKSFDIPNLYWIGANQRDVVYGLNFQVRLTAFLQGAHWQLTSLRSGKELNFIEMPVQDKCMQEALAAHYTNVAGVLDDSRVTSERGQAQLSNVSYQTFTCYEIVFLVTPKQADSIVNTMIAKQAQRTADETRKDSTSMKTIASLTMVYLPSTFAATLFSSTFFTFGGAGTLTVNTDIWKFIVVAAVLTGITIFVWTWLNKFGVPIWLKWAQSQPQQAVGRKRKIMTYTNGPGISAANAAVGDAQFAANV</sequence>
<comment type="caution">
    <text evidence="3">The sequence shown here is derived from an EMBL/GenBank/DDBJ whole genome shotgun (WGS) entry which is preliminary data.</text>
</comment>
<dbReference type="AlphaFoldDB" id="A0A5N6KPG6"/>